<evidence type="ECO:0000313" key="2">
    <source>
        <dbReference type="Proteomes" id="UP001140087"/>
    </source>
</evidence>
<sequence length="188" mass="20247">SFAVYTGYWALTFYVGSTVKLLGGSHQTGSNMLLVLNAGSAVGRVLAGVVADRFGCVNTLLLSYILTVLVELPLWLSARSMAPLYVLCALYGMISPTFISLNSVIVARYFDTDSLATVMGMVNVFSGVGGLAGNLAQGDIYDRYDRHKGFTNTAVFSAMFILFAALVTLALRVHVVRKGGDRRLFQVV</sequence>
<feature type="non-terminal residue" evidence="1">
    <location>
        <position position="1"/>
    </location>
</feature>
<evidence type="ECO:0000313" key="1">
    <source>
        <dbReference type="EMBL" id="KAJ2794072.1"/>
    </source>
</evidence>
<dbReference type="EMBL" id="JANBUN010002640">
    <property type="protein sequence ID" value="KAJ2794072.1"/>
    <property type="molecule type" value="Genomic_DNA"/>
</dbReference>
<organism evidence="1 2">
    <name type="scientific">Coemansia helicoidea</name>
    <dbReference type="NCBI Taxonomy" id="1286919"/>
    <lineage>
        <taxon>Eukaryota</taxon>
        <taxon>Fungi</taxon>
        <taxon>Fungi incertae sedis</taxon>
        <taxon>Zoopagomycota</taxon>
        <taxon>Kickxellomycotina</taxon>
        <taxon>Kickxellomycetes</taxon>
        <taxon>Kickxellales</taxon>
        <taxon>Kickxellaceae</taxon>
        <taxon>Coemansia</taxon>
    </lineage>
</organism>
<proteinExistence type="predicted"/>
<name>A0ACC1KS54_9FUNG</name>
<keyword evidence="2" id="KW-1185">Reference proteome</keyword>
<reference evidence="1" key="1">
    <citation type="submission" date="2022-07" db="EMBL/GenBank/DDBJ databases">
        <title>Phylogenomic reconstructions and comparative analyses of Kickxellomycotina fungi.</title>
        <authorList>
            <person name="Reynolds N.K."/>
            <person name="Stajich J.E."/>
            <person name="Barry K."/>
            <person name="Grigoriev I.V."/>
            <person name="Crous P."/>
            <person name="Smith M.E."/>
        </authorList>
    </citation>
    <scope>NUCLEOTIDE SEQUENCE</scope>
    <source>
        <strain evidence="1">BCRC 34780</strain>
    </source>
</reference>
<comment type="caution">
    <text evidence="1">The sequence shown here is derived from an EMBL/GenBank/DDBJ whole genome shotgun (WGS) entry which is preliminary data.</text>
</comment>
<gene>
    <name evidence="1" type="ORF">H4R21_005642</name>
</gene>
<protein>
    <submittedName>
        <fullName evidence="1">Uncharacterized protein</fullName>
    </submittedName>
</protein>
<accession>A0ACC1KS54</accession>
<dbReference type="Proteomes" id="UP001140087">
    <property type="component" value="Unassembled WGS sequence"/>
</dbReference>